<gene>
    <name evidence="1" type="ORF">GMARGA_LOCUS26559</name>
</gene>
<evidence type="ECO:0000313" key="2">
    <source>
        <dbReference type="Proteomes" id="UP000789901"/>
    </source>
</evidence>
<reference evidence="1 2" key="1">
    <citation type="submission" date="2021-06" db="EMBL/GenBank/DDBJ databases">
        <authorList>
            <person name="Kallberg Y."/>
            <person name="Tangrot J."/>
            <person name="Rosling A."/>
        </authorList>
    </citation>
    <scope>NUCLEOTIDE SEQUENCE [LARGE SCALE GENOMIC DNA]</scope>
    <source>
        <strain evidence="1 2">120-4 pot B 10/14</strain>
    </source>
</reference>
<evidence type="ECO:0000313" key="1">
    <source>
        <dbReference type="EMBL" id="CAG8816494.1"/>
    </source>
</evidence>
<feature type="non-terminal residue" evidence="1">
    <location>
        <position position="77"/>
    </location>
</feature>
<sequence>MTKSNKCITPYTRQKEFPNIFNVLNNTLVCICCGHLVTDQNSQFQTLEDSFSVAESKKAVVKDLVEAFVKANILLEK</sequence>
<dbReference type="EMBL" id="CAJVQB010031127">
    <property type="protein sequence ID" value="CAG8816494.1"/>
    <property type="molecule type" value="Genomic_DNA"/>
</dbReference>
<comment type="caution">
    <text evidence="1">The sequence shown here is derived from an EMBL/GenBank/DDBJ whole genome shotgun (WGS) entry which is preliminary data.</text>
</comment>
<organism evidence="1 2">
    <name type="scientific">Gigaspora margarita</name>
    <dbReference type="NCBI Taxonomy" id="4874"/>
    <lineage>
        <taxon>Eukaryota</taxon>
        <taxon>Fungi</taxon>
        <taxon>Fungi incertae sedis</taxon>
        <taxon>Mucoromycota</taxon>
        <taxon>Glomeromycotina</taxon>
        <taxon>Glomeromycetes</taxon>
        <taxon>Diversisporales</taxon>
        <taxon>Gigasporaceae</taxon>
        <taxon>Gigaspora</taxon>
    </lineage>
</organism>
<name>A0ABN7W4N4_GIGMA</name>
<accession>A0ABN7W4N4</accession>
<keyword evidence="2" id="KW-1185">Reference proteome</keyword>
<dbReference type="Proteomes" id="UP000789901">
    <property type="component" value="Unassembled WGS sequence"/>
</dbReference>
<proteinExistence type="predicted"/>
<protein>
    <submittedName>
        <fullName evidence="1">23760_t:CDS:1</fullName>
    </submittedName>
</protein>